<keyword evidence="1" id="KW-0472">Membrane</keyword>
<evidence type="ECO:0000256" key="1">
    <source>
        <dbReference type="SAM" id="Phobius"/>
    </source>
</evidence>
<name>A0A8H7DA11_9AGAR</name>
<feature type="transmembrane region" description="Helical" evidence="1">
    <location>
        <begin position="22"/>
        <end position="44"/>
    </location>
</feature>
<feature type="transmembrane region" description="Helical" evidence="1">
    <location>
        <begin position="168"/>
        <end position="194"/>
    </location>
</feature>
<dbReference type="Proteomes" id="UP000623467">
    <property type="component" value="Unassembled WGS sequence"/>
</dbReference>
<evidence type="ECO:0000259" key="2">
    <source>
        <dbReference type="Pfam" id="PF20152"/>
    </source>
</evidence>
<dbReference type="AlphaFoldDB" id="A0A8H7DA11"/>
<reference evidence="3" key="1">
    <citation type="submission" date="2020-05" db="EMBL/GenBank/DDBJ databases">
        <title>Mycena genomes resolve the evolution of fungal bioluminescence.</title>
        <authorList>
            <person name="Tsai I.J."/>
        </authorList>
    </citation>
    <scope>NUCLEOTIDE SEQUENCE</scope>
    <source>
        <strain evidence="3">160909Yilan</strain>
    </source>
</reference>
<dbReference type="PANTHER" id="PTHR40465:SF1">
    <property type="entry name" value="DUF6534 DOMAIN-CONTAINING PROTEIN"/>
    <property type="match status" value="1"/>
</dbReference>
<dbReference type="OrthoDB" id="2792702at2759"/>
<dbReference type="PANTHER" id="PTHR40465">
    <property type="entry name" value="CHROMOSOME 1, WHOLE GENOME SHOTGUN SEQUENCE"/>
    <property type="match status" value="1"/>
</dbReference>
<dbReference type="Pfam" id="PF20152">
    <property type="entry name" value="DUF6534"/>
    <property type="match status" value="1"/>
</dbReference>
<feature type="transmembrane region" description="Helical" evidence="1">
    <location>
        <begin position="56"/>
        <end position="76"/>
    </location>
</feature>
<gene>
    <name evidence="3" type="ORF">MSAN_01078900</name>
</gene>
<dbReference type="EMBL" id="JACAZH010000007">
    <property type="protein sequence ID" value="KAF7364196.1"/>
    <property type="molecule type" value="Genomic_DNA"/>
</dbReference>
<protein>
    <recommendedName>
        <fullName evidence="2">DUF6534 domain-containing protein</fullName>
    </recommendedName>
</protein>
<proteinExistence type="predicted"/>
<sequence length="324" mass="35432">MTSSFPSDGNVASAYAEIWGPVYWGFCATLVLCGVSTLQGYHYFTRYNDKQFIRFLAGFILLLDFVSMALICQSAYYYMIPHYGSLAPLNAVTGELSAECLISAIITFISQMYFVYQLQIVGSQTRVASLMSFTTGLLGVVSLAGGIGCAAVMFIHPQSIFMDRNRSFIILAGINKAFGAGADVVATIAMCMFLKSADTGISGTSSLLRSLMHLVINRGLLVTFGQTLMFILFFTSTARLYWVAVHINTTKLYVNTFFAMLNARTSGQDAYSPHFSVGGFSSGRAETVVQRESSQEIEKFSELNSHNFGLDAIKVTTTSTVIEM</sequence>
<organism evidence="3 4">
    <name type="scientific">Mycena sanguinolenta</name>
    <dbReference type="NCBI Taxonomy" id="230812"/>
    <lineage>
        <taxon>Eukaryota</taxon>
        <taxon>Fungi</taxon>
        <taxon>Dikarya</taxon>
        <taxon>Basidiomycota</taxon>
        <taxon>Agaricomycotina</taxon>
        <taxon>Agaricomycetes</taxon>
        <taxon>Agaricomycetidae</taxon>
        <taxon>Agaricales</taxon>
        <taxon>Marasmiineae</taxon>
        <taxon>Mycenaceae</taxon>
        <taxon>Mycena</taxon>
    </lineage>
</organism>
<dbReference type="InterPro" id="IPR045339">
    <property type="entry name" value="DUF6534"/>
</dbReference>
<evidence type="ECO:0000313" key="3">
    <source>
        <dbReference type="EMBL" id="KAF7364196.1"/>
    </source>
</evidence>
<keyword evidence="1" id="KW-1133">Transmembrane helix</keyword>
<comment type="caution">
    <text evidence="3">The sequence shown here is derived from an EMBL/GenBank/DDBJ whole genome shotgun (WGS) entry which is preliminary data.</text>
</comment>
<keyword evidence="4" id="KW-1185">Reference proteome</keyword>
<feature type="domain" description="DUF6534" evidence="2">
    <location>
        <begin position="180"/>
        <end position="265"/>
    </location>
</feature>
<keyword evidence="1" id="KW-0812">Transmembrane</keyword>
<accession>A0A8H7DA11</accession>
<feature type="transmembrane region" description="Helical" evidence="1">
    <location>
        <begin position="215"/>
        <end position="234"/>
    </location>
</feature>
<evidence type="ECO:0000313" key="4">
    <source>
        <dbReference type="Proteomes" id="UP000623467"/>
    </source>
</evidence>
<feature type="transmembrane region" description="Helical" evidence="1">
    <location>
        <begin position="128"/>
        <end position="156"/>
    </location>
</feature>